<dbReference type="Proteomes" id="UP000248924">
    <property type="component" value="Unassembled WGS sequence"/>
</dbReference>
<sequence length="552" mass="59098">MADLFEDYRLGPGWDEMFSEAGVPRETYEALHATLQPLSSAELGGRAEVLARAFLDQGITFALKGVERPFPLDIVPRIISADQWRVVEAGVAQRVRALEAFLADIYGPAQVLADRVVPRRVVVTSAHFHREAAGIVPPNGVRVHVAGVDLIRDEVGAFRVLEDNVRVPSGVSYVMENRRAMANVLPEVFAATRIQPVDSYPGQLLRALRAAAPAGTADPTVVVLTPGVHNSAYFEHALLAREMGVELVEGRDLVCVDNEVAMRTTAGEQRVDVIYRRIDDEFLDPVHFRADSVLGVAGLLNAARAGRVTIANAVGNGVADDKLLYTYVPELVRYYLGEEPILPNVETYRLEDPDVLDHVLDRLDQLVLKPVDGSGGAGIVIGSQATDEQLAGLREQVRRDPRGWIAQREVALSMVPTLVGNRLRARHVDLRPFAVNDGQQVRVLPGGLTRVALPEGALVVNSSQGGGSKDTWVLAAAPRGAGEPAGATLVPTPRGGGTLALDEPAGGRPAQNEPAGGAPPTRRPDPGPDASPVAAQQQQQQQASRLDGGTPC</sequence>
<dbReference type="AlphaFoldDB" id="A0A2W2FFZ3"/>
<gene>
    <name evidence="3" type="ORF">C1I95_21870</name>
</gene>
<keyword evidence="4" id="KW-1185">Reference proteome</keyword>
<dbReference type="RefSeq" id="WP_111216112.1">
    <property type="nucleotide sequence ID" value="NZ_POTY01000150.1"/>
</dbReference>
<evidence type="ECO:0000259" key="2">
    <source>
        <dbReference type="Pfam" id="PF14403"/>
    </source>
</evidence>
<dbReference type="Pfam" id="PF14403">
    <property type="entry name" value="CP_ATPgrasp_2"/>
    <property type="match status" value="1"/>
</dbReference>
<dbReference type="PIRSF" id="PIRSF005522">
    <property type="entry name" value="UCP005522"/>
    <property type="match status" value="1"/>
</dbReference>
<evidence type="ECO:0000256" key="1">
    <source>
        <dbReference type="SAM" id="MobiDB-lite"/>
    </source>
</evidence>
<comment type="caution">
    <text evidence="3">The sequence shown here is derived from an EMBL/GenBank/DDBJ whole genome shotgun (WGS) entry which is preliminary data.</text>
</comment>
<reference evidence="3 4" key="1">
    <citation type="submission" date="2018-01" db="EMBL/GenBank/DDBJ databases">
        <title>Draft genome sequence of Jishengella sp. NA12.</title>
        <authorList>
            <person name="Sahin N."/>
            <person name="Ay H."/>
            <person name="Saygin H."/>
        </authorList>
    </citation>
    <scope>NUCLEOTIDE SEQUENCE [LARGE SCALE GENOMIC DNA]</scope>
    <source>
        <strain evidence="3 4">NA12</strain>
    </source>
</reference>
<evidence type="ECO:0000313" key="4">
    <source>
        <dbReference type="Proteomes" id="UP000248924"/>
    </source>
</evidence>
<dbReference type="Gene3D" id="3.40.50.11290">
    <property type="match status" value="1"/>
</dbReference>
<accession>A0A2W2FFZ3</accession>
<dbReference type="Gene3D" id="3.30.1490.270">
    <property type="match status" value="1"/>
</dbReference>
<dbReference type="InterPro" id="IPR051680">
    <property type="entry name" value="ATP-dep_Glu-Cys_Ligase-2"/>
</dbReference>
<protein>
    <submittedName>
        <fullName evidence="3">UDP-N-acetylmuramate dehydrogenase</fullName>
    </submittedName>
</protein>
<feature type="region of interest" description="Disordered" evidence="1">
    <location>
        <begin position="481"/>
        <end position="552"/>
    </location>
</feature>
<dbReference type="EMBL" id="POTY01000150">
    <property type="protein sequence ID" value="PZG14384.1"/>
    <property type="molecule type" value="Genomic_DNA"/>
</dbReference>
<evidence type="ECO:0000313" key="3">
    <source>
        <dbReference type="EMBL" id="PZG14384.1"/>
    </source>
</evidence>
<dbReference type="InterPro" id="IPR025841">
    <property type="entry name" value="CP_ATPgrasp_2"/>
</dbReference>
<dbReference type="PANTHER" id="PTHR34595">
    <property type="entry name" value="BLR5612 PROTEIN"/>
    <property type="match status" value="1"/>
</dbReference>
<name>A0A2W2FFZ3_9ACTN</name>
<dbReference type="InterPro" id="IPR016450">
    <property type="entry name" value="UCP005522"/>
</dbReference>
<dbReference type="OrthoDB" id="9803842at2"/>
<feature type="domain" description="Circularly permuted ATP-grasp type 2" evidence="2">
    <location>
        <begin position="76"/>
        <end position="452"/>
    </location>
</feature>
<dbReference type="SUPFAM" id="SSF56059">
    <property type="entry name" value="Glutathione synthetase ATP-binding domain-like"/>
    <property type="match status" value="1"/>
</dbReference>
<proteinExistence type="predicted"/>
<dbReference type="PANTHER" id="PTHR34595:SF7">
    <property type="entry name" value="SLL1039 PROTEIN"/>
    <property type="match status" value="1"/>
</dbReference>
<organism evidence="3 4">
    <name type="scientific">Micromonospora craterilacus</name>
    <dbReference type="NCBI Taxonomy" id="1655439"/>
    <lineage>
        <taxon>Bacteria</taxon>
        <taxon>Bacillati</taxon>
        <taxon>Actinomycetota</taxon>
        <taxon>Actinomycetes</taxon>
        <taxon>Micromonosporales</taxon>
        <taxon>Micromonosporaceae</taxon>
        <taxon>Micromonospora</taxon>
    </lineage>
</organism>
<feature type="compositionally biased region" description="Low complexity" evidence="1">
    <location>
        <begin position="534"/>
        <end position="543"/>
    </location>
</feature>